<evidence type="ECO:0000256" key="2">
    <source>
        <dbReference type="ARBA" id="ARBA00006315"/>
    </source>
</evidence>
<evidence type="ECO:0000259" key="8">
    <source>
        <dbReference type="Pfam" id="PF04893"/>
    </source>
</evidence>
<dbReference type="EMBL" id="JBEUSY010000498">
    <property type="protein sequence ID" value="KAL1228775.1"/>
    <property type="molecule type" value="Genomic_DNA"/>
</dbReference>
<dbReference type="PANTHER" id="PTHR11060:SF0">
    <property type="entry name" value="PROTEIN MEMO1"/>
    <property type="match status" value="1"/>
</dbReference>
<sequence>MVEKAGHVVLDFNGSLENSQASNLDFRDFTFIPTSEQKDQNERDLTGEIQPNPAEFKNYYFSGSSSNFAARYLEQRGFGWLLETEDSEEYNTSLLEELDIDLRDIYYKLRCVLFPLPYFNHKIQLVRENPDFWGPLAVVLAYALLSLYGQLHVVSWILTIWFTGSFIVFFLARSLGAEVTFSQCLGVIGYCLIPLVLIASILPVVKSFSPLAFTLKIFGVIWAVYSAGTLLCVEELHDKRPLLLYPIFLLYVLVSASLPIGRQAMDKQKESCRPCSHAGSWYSANEEDLRSQLEDWLSAVKTNHGPAKAIISPHAGYCYCGASAAYAYKQIDPNTVDRIFILGPSHHVCLSGCAVSKFNSYGTPFYNLTVDQQVNNELIETGLFEKMELLTDTAEHSIEMQLPYIAHVMQSRKGAFTIVPILVGSLTPSRQSAYGRILSRYLADDRNLFIISTDFCHWGHRFHFTKYDKTGGEIHSSIERLDREGMKIIENLDSAAFNDYLKRTGNTICGRHPISVLLQATEHLHEINNRRGDFQFLHYSQSNHCRSMHDSSVSYAAGSLVFKPA</sequence>
<feature type="transmembrane region" description="Helical" evidence="7">
    <location>
        <begin position="154"/>
        <end position="172"/>
    </location>
</feature>
<evidence type="ECO:0000256" key="3">
    <source>
        <dbReference type="ARBA" id="ARBA00010596"/>
    </source>
</evidence>
<feature type="transmembrane region" description="Helical" evidence="7">
    <location>
        <begin position="132"/>
        <end position="148"/>
    </location>
</feature>
<keyword evidence="6 7" id="KW-0472">Membrane</keyword>
<evidence type="ECO:0000256" key="6">
    <source>
        <dbReference type="ARBA" id="ARBA00023136"/>
    </source>
</evidence>
<dbReference type="InterPro" id="IPR006977">
    <property type="entry name" value="Yip1_dom"/>
</dbReference>
<feature type="transmembrane region" description="Helical" evidence="7">
    <location>
        <begin position="242"/>
        <end position="261"/>
    </location>
</feature>
<organism evidence="9 10">
    <name type="scientific">Trichinella spiralis</name>
    <name type="common">Trichina worm</name>
    <dbReference type="NCBI Taxonomy" id="6334"/>
    <lineage>
        <taxon>Eukaryota</taxon>
        <taxon>Metazoa</taxon>
        <taxon>Ecdysozoa</taxon>
        <taxon>Nematoda</taxon>
        <taxon>Enoplea</taxon>
        <taxon>Dorylaimia</taxon>
        <taxon>Trichinellida</taxon>
        <taxon>Trichinellidae</taxon>
        <taxon>Trichinella</taxon>
    </lineage>
</organism>
<proteinExistence type="inferred from homology"/>
<keyword evidence="4 7" id="KW-0812">Transmembrane</keyword>
<feature type="transmembrane region" description="Helical" evidence="7">
    <location>
        <begin position="184"/>
        <end position="205"/>
    </location>
</feature>
<comment type="similarity">
    <text evidence="3">Belongs to the YIP1 family.</text>
</comment>
<evidence type="ECO:0000256" key="4">
    <source>
        <dbReference type="ARBA" id="ARBA00022692"/>
    </source>
</evidence>
<evidence type="ECO:0000313" key="9">
    <source>
        <dbReference type="EMBL" id="KAL1228775.1"/>
    </source>
</evidence>
<dbReference type="PANTHER" id="PTHR11060">
    <property type="entry name" value="PROTEIN MEMO1"/>
    <property type="match status" value="1"/>
</dbReference>
<keyword evidence="10" id="KW-1185">Reference proteome</keyword>
<dbReference type="Pfam" id="PF01875">
    <property type="entry name" value="Memo"/>
    <property type="match status" value="1"/>
</dbReference>
<feature type="transmembrane region" description="Helical" evidence="7">
    <location>
        <begin position="211"/>
        <end position="233"/>
    </location>
</feature>
<dbReference type="Proteomes" id="UP001558632">
    <property type="component" value="Unassembled WGS sequence"/>
</dbReference>
<evidence type="ECO:0000256" key="1">
    <source>
        <dbReference type="ARBA" id="ARBA00004141"/>
    </source>
</evidence>
<keyword evidence="5 7" id="KW-1133">Transmembrane helix</keyword>
<dbReference type="InterPro" id="IPR002737">
    <property type="entry name" value="MEMO1_fam"/>
</dbReference>
<comment type="caution">
    <text evidence="9">The sequence shown here is derived from an EMBL/GenBank/DDBJ whole genome shotgun (WGS) entry which is preliminary data.</text>
</comment>
<dbReference type="CDD" id="cd07361">
    <property type="entry name" value="MEMO_like"/>
    <property type="match status" value="1"/>
</dbReference>
<gene>
    <name evidence="9" type="ORF">TSPI_11048</name>
</gene>
<dbReference type="HAMAP" id="MF_00055">
    <property type="entry name" value="MEMO1"/>
    <property type="match status" value="1"/>
</dbReference>
<protein>
    <submittedName>
        <fullName evidence="9">Protein MEMO1</fullName>
    </submittedName>
</protein>
<evidence type="ECO:0000256" key="7">
    <source>
        <dbReference type="SAM" id="Phobius"/>
    </source>
</evidence>
<dbReference type="Pfam" id="PF04893">
    <property type="entry name" value="Yip1"/>
    <property type="match status" value="1"/>
</dbReference>
<evidence type="ECO:0000256" key="5">
    <source>
        <dbReference type="ARBA" id="ARBA00022989"/>
    </source>
</evidence>
<comment type="subcellular location">
    <subcellularLocation>
        <location evidence="1">Membrane</location>
        <topology evidence="1">Multi-pass membrane protein</topology>
    </subcellularLocation>
</comment>
<name>A0ABR3K4L0_TRISP</name>
<dbReference type="Gene3D" id="3.40.830.10">
    <property type="entry name" value="LigB-like"/>
    <property type="match status" value="1"/>
</dbReference>
<dbReference type="NCBIfam" id="TIGR04336">
    <property type="entry name" value="AmmeMemoSam_B"/>
    <property type="match status" value="1"/>
</dbReference>
<accession>A0ABR3K4L0</accession>
<evidence type="ECO:0000313" key="10">
    <source>
        <dbReference type="Proteomes" id="UP001558632"/>
    </source>
</evidence>
<reference evidence="9 10" key="1">
    <citation type="submission" date="2024-07" db="EMBL/GenBank/DDBJ databases">
        <title>Enhanced genomic and transcriptomic resources for Trichinella pseudospiralis and T. spiralis underpin the discovery of pronounced molecular differences between stages and species.</title>
        <authorList>
            <person name="Pasi K.K."/>
            <person name="La Rosa G."/>
            <person name="Gomez-Morales M.A."/>
            <person name="Tosini F."/>
            <person name="Sumanam S."/>
            <person name="Young N.D."/>
            <person name="Chang B.C."/>
            <person name="Robin G.B."/>
        </authorList>
    </citation>
    <scope>NUCLEOTIDE SEQUENCE [LARGE SCALE GENOMIC DNA]</scope>
    <source>
        <strain evidence="9">ISS534</strain>
    </source>
</reference>
<feature type="domain" description="Yip1" evidence="8">
    <location>
        <begin position="125"/>
        <end position="254"/>
    </location>
</feature>
<comment type="similarity">
    <text evidence="2">Belongs to the MEMO1 family.</text>
</comment>